<dbReference type="PRINTS" id="PR02108">
    <property type="entry name" value="MRGPCRFAMILY"/>
</dbReference>
<dbReference type="FunFam" id="1.20.1070.10:FF:000193">
    <property type="entry name" value="Mas-related G-protein coupled receptor member E"/>
    <property type="match status" value="1"/>
</dbReference>
<comment type="similarity">
    <text evidence="9">Belongs to the G-protein coupled receptor 1 family. Mas subfamily.</text>
</comment>
<dbReference type="InterPro" id="IPR017452">
    <property type="entry name" value="GPCR_Rhodpsn_7TM"/>
</dbReference>
<feature type="compositionally biased region" description="Pro residues" evidence="11">
    <location>
        <begin position="324"/>
        <end position="335"/>
    </location>
</feature>
<evidence type="ECO:0000313" key="14">
    <source>
        <dbReference type="EMBL" id="KFO30368.1"/>
    </source>
</evidence>
<keyword evidence="2" id="KW-1003">Cell membrane</keyword>
<keyword evidence="4 12" id="KW-1133">Transmembrane helix</keyword>
<evidence type="ECO:0000256" key="11">
    <source>
        <dbReference type="SAM" id="MobiDB-lite"/>
    </source>
</evidence>
<feature type="transmembrane region" description="Helical" evidence="12">
    <location>
        <begin position="113"/>
        <end position="137"/>
    </location>
</feature>
<proteinExistence type="inferred from homology"/>
<feature type="transmembrane region" description="Helical" evidence="12">
    <location>
        <begin position="158"/>
        <end position="179"/>
    </location>
</feature>
<dbReference type="PROSITE" id="PS50262">
    <property type="entry name" value="G_PROTEIN_RECEP_F1_2"/>
    <property type="match status" value="1"/>
</dbReference>
<dbReference type="PROSITE" id="PS00237">
    <property type="entry name" value="G_PROTEIN_RECEP_F1_1"/>
    <property type="match status" value="1"/>
</dbReference>
<dbReference type="InterPro" id="IPR000276">
    <property type="entry name" value="GPCR_Rhodpsn"/>
</dbReference>
<organism evidence="14 15">
    <name type="scientific">Fukomys damarensis</name>
    <name type="common">Damaraland mole rat</name>
    <name type="synonym">Cryptomys damarensis</name>
    <dbReference type="NCBI Taxonomy" id="885580"/>
    <lineage>
        <taxon>Eukaryota</taxon>
        <taxon>Metazoa</taxon>
        <taxon>Chordata</taxon>
        <taxon>Craniata</taxon>
        <taxon>Vertebrata</taxon>
        <taxon>Euteleostomi</taxon>
        <taxon>Mammalia</taxon>
        <taxon>Eutheria</taxon>
        <taxon>Euarchontoglires</taxon>
        <taxon>Glires</taxon>
        <taxon>Rodentia</taxon>
        <taxon>Hystricomorpha</taxon>
        <taxon>Bathyergidae</taxon>
        <taxon>Fukomys</taxon>
    </lineage>
</organism>
<dbReference type="GO" id="GO:0005886">
    <property type="term" value="C:plasma membrane"/>
    <property type="evidence" value="ECO:0007669"/>
    <property type="project" value="UniProtKB-SubCell"/>
</dbReference>
<dbReference type="eggNOG" id="ENOG502RTWA">
    <property type="taxonomic scope" value="Eukaryota"/>
</dbReference>
<dbReference type="InterPro" id="IPR026221">
    <property type="entry name" value="MRGPCRH"/>
</dbReference>
<reference evidence="14 15" key="1">
    <citation type="submission" date="2013-11" db="EMBL/GenBank/DDBJ databases">
        <title>The Damaraland mole rat (Fukomys damarensis) genome and evolution of African mole rats.</title>
        <authorList>
            <person name="Gladyshev V.N."/>
            <person name="Fang X."/>
        </authorList>
    </citation>
    <scope>NUCLEOTIDE SEQUENCE [LARGE SCALE GENOMIC DNA]</scope>
    <source>
        <tissue evidence="14">Liver</tissue>
    </source>
</reference>
<keyword evidence="5 10" id="KW-0297">G-protein coupled receptor</keyword>
<evidence type="ECO:0000256" key="3">
    <source>
        <dbReference type="ARBA" id="ARBA00022692"/>
    </source>
</evidence>
<dbReference type="PANTHER" id="PTHR11334:SF60">
    <property type="entry name" value="MAS-RELATED G-PROTEIN COUPLED RECEPTOR MEMBER H"/>
    <property type="match status" value="1"/>
</dbReference>
<sequence length="335" mass="38520">MEPLTVTLFPLESSTLCTINESLNQTSWSSAQATEPPFNREREAYHIFESISLFICVLGMIGNALLTLFLIFCVKKKPFIVYVLHLSIADFMVLLCSSILHLVNIFHFQDDTLMSYIIFLIMFGYNTGLHLVTAISVERCLSVLCPIWYQCQRPKHQSAVACTVLWALSVLVSGLENFLCLDRPRFPECRYVYLFSCILTFVIFVPLMVFSNLLLFIRICCHLQRHPPAKLYIIIMASVALFLVFAMPMKVLLIIIYYYNLDNRAGWEFIPFLYLLSTINCSVNPIVYFVAGSLRRKKRKSFKEALQKVFEEKPVTGPRKKQPSPFPVSFPLGYP</sequence>
<evidence type="ECO:0000256" key="4">
    <source>
        <dbReference type="ARBA" id="ARBA00022989"/>
    </source>
</evidence>
<protein>
    <submittedName>
        <fullName evidence="14">Mas-related G-protein coupled receptor member H</fullName>
    </submittedName>
</protein>
<dbReference type="InterPro" id="IPR026234">
    <property type="entry name" value="MRGPCRFAMILY"/>
</dbReference>
<feature type="region of interest" description="Disordered" evidence="11">
    <location>
        <begin position="313"/>
        <end position="335"/>
    </location>
</feature>
<dbReference type="PRINTS" id="PR00237">
    <property type="entry name" value="GPCRRHODOPSN"/>
</dbReference>
<dbReference type="SUPFAM" id="SSF81321">
    <property type="entry name" value="Family A G protein-coupled receptor-like"/>
    <property type="match status" value="1"/>
</dbReference>
<evidence type="ECO:0000256" key="5">
    <source>
        <dbReference type="ARBA" id="ARBA00023040"/>
    </source>
</evidence>
<evidence type="ECO:0000256" key="8">
    <source>
        <dbReference type="ARBA" id="ARBA00023224"/>
    </source>
</evidence>
<comment type="subcellular location">
    <subcellularLocation>
        <location evidence="1">Cell membrane</location>
        <topology evidence="1">Multi-pass membrane protein</topology>
    </subcellularLocation>
</comment>
<feature type="transmembrane region" description="Helical" evidence="12">
    <location>
        <begin position="271"/>
        <end position="291"/>
    </location>
</feature>
<dbReference type="OrthoDB" id="9631784at2759"/>
<evidence type="ECO:0000313" key="15">
    <source>
        <dbReference type="Proteomes" id="UP000028990"/>
    </source>
</evidence>
<evidence type="ECO:0000256" key="2">
    <source>
        <dbReference type="ARBA" id="ARBA00022475"/>
    </source>
</evidence>
<keyword evidence="15" id="KW-1185">Reference proteome</keyword>
<keyword evidence="3 10" id="KW-0812">Transmembrane</keyword>
<evidence type="ECO:0000256" key="6">
    <source>
        <dbReference type="ARBA" id="ARBA00023136"/>
    </source>
</evidence>
<keyword evidence="7 10" id="KW-0675">Receptor</keyword>
<evidence type="ECO:0000256" key="9">
    <source>
        <dbReference type="ARBA" id="ARBA00061394"/>
    </source>
</evidence>
<dbReference type="Pfam" id="PF00001">
    <property type="entry name" value="7tm_1"/>
    <property type="match status" value="1"/>
</dbReference>
<dbReference type="GO" id="GO:0001595">
    <property type="term" value="F:angiotensin receptor activity"/>
    <property type="evidence" value="ECO:0007669"/>
    <property type="project" value="TreeGrafter"/>
</dbReference>
<accession>A0A091DIP3</accession>
<name>A0A091DIP3_FUKDA</name>
<gene>
    <name evidence="14" type="ORF">H920_08193</name>
</gene>
<dbReference type="Gene3D" id="1.20.1070.10">
    <property type="entry name" value="Rhodopsin 7-helix transmembrane proteins"/>
    <property type="match status" value="1"/>
</dbReference>
<evidence type="ECO:0000256" key="12">
    <source>
        <dbReference type="SAM" id="Phobius"/>
    </source>
</evidence>
<feature type="transmembrane region" description="Helical" evidence="12">
    <location>
        <begin position="51"/>
        <end position="72"/>
    </location>
</feature>
<feature type="domain" description="G-protein coupled receptors family 1 profile" evidence="13">
    <location>
        <begin position="62"/>
        <end position="288"/>
    </location>
</feature>
<feature type="transmembrane region" description="Helical" evidence="12">
    <location>
        <begin position="79"/>
        <end position="101"/>
    </location>
</feature>
<dbReference type="AlphaFoldDB" id="A0A091DIP3"/>
<keyword evidence="6 12" id="KW-0472">Membrane</keyword>
<feature type="transmembrane region" description="Helical" evidence="12">
    <location>
        <begin position="191"/>
        <end position="219"/>
    </location>
</feature>
<evidence type="ECO:0000256" key="1">
    <source>
        <dbReference type="ARBA" id="ARBA00004651"/>
    </source>
</evidence>
<dbReference type="PRINTS" id="PR02113">
    <property type="entry name" value="MRGPCRH"/>
</dbReference>
<dbReference type="PANTHER" id="PTHR11334">
    <property type="entry name" value="MAS-RELATED G-PROTEIN COUPLED RECEPTOR"/>
    <property type="match status" value="1"/>
</dbReference>
<dbReference type="OMA" id="GLENFFC"/>
<dbReference type="Proteomes" id="UP000028990">
    <property type="component" value="Unassembled WGS sequence"/>
</dbReference>
<keyword evidence="8 10" id="KW-0807">Transducer</keyword>
<evidence type="ECO:0000256" key="7">
    <source>
        <dbReference type="ARBA" id="ARBA00023170"/>
    </source>
</evidence>
<evidence type="ECO:0000256" key="10">
    <source>
        <dbReference type="RuleBase" id="RU000688"/>
    </source>
</evidence>
<dbReference type="EMBL" id="KN122446">
    <property type="protein sequence ID" value="KFO30368.1"/>
    <property type="molecule type" value="Genomic_DNA"/>
</dbReference>
<evidence type="ECO:0000259" key="13">
    <source>
        <dbReference type="PROSITE" id="PS50262"/>
    </source>
</evidence>
<feature type="transmembrane region" description="Helical" evidence="12">
    <location>
        <begin position="231"/>
        <end position="259"/>
    </location>
</feature>